<dbReference type="Gramene" id="C.cajan_11020.t">
    <property type="protein sequence ID" value="C.cajan_11020.t.cds1"/>
    <property type="gene ID" value="C.cajan_11020"/>
</dbReference>
<gene>
    <name evidence="1" type="ORF">KK1_011344</name>
</gene>
<name>A0A151TYA6_CAJCA</name>
<dbReference type="AlphaFoldDB" id="A0A151TYA6"/>
<dbReference type="Proteomes" id="UP000075243">
    <property type="component" value="Chromosome 3"/>
</dbReference>
<proteinExistence type="predicted"/>
<sequence length="84" mass="9843">NRTIFDMVRSILTMSRIFTSFWLEAVNWSTHILNRSPTLAVKNKIPKEAWSGMRPDVSHLNFFLVHCICSHSRSVEKQVGKKRR</sequence>
<evidence type="ECO:0000313" key="2">
    <source>
        <dbReference type="Proteomes" id="UP000075243"/>
    </source>
</evidence>
<protein>
    <submittedName>
        <fullName evidence="1">Retrovirus-related Pol polyprotein from transposon TNT 1-94</fullName>
    </submittedName>
</protein>
<organism evidence="1 2">
    <name type="scientific">Cajanus cajan</name>
    <name type="common">Pigeon pea</name>
    <name type="synonym">Cajanus indicus</name>
    <dbReference type="NCBI Taxonomy" id="3821"/>
    <lineage>
        <taxon>Eukaryota</taxon>
        <taxon>Viridiplantae</taxon>
        <taxon>Streptophyta</taxon>
        <taxon>Embryophyta</taxon>
        <taxon>Tracheophyta</taxon>
        <taxon>Spermatophyta</taxon>
        <taxon>Magnoliopsida</taxon>
        <taxon>eudicotyledons</taxon>
        <taxon>Gunneridae</taxon>
        <taxon>Pentapetalae</taxon>
        <taxon>rosids</taxon>
        <taxon>fabids</taxon>
        <taxon>Fabales</taxon>
        <taxon>Fabaceae</taxon>
        <taxon>Papilionoideae</taxon>
        <taxon>50 kb inversion clade</taxon>
        <taxon>NPAAA clade</taxon>
        <taxon>indigoferoid/millettioid clade</taxon>
        <taxon>Phaseoleae</taxon>
        <taxon>Cajanus</taxon>
    </lineage>
</organism>
<accession>A0A151TYA6</accession>
<feature type="non-terminal residue" evidence="1">
    <location>
        <position position="1"/>
    </location>
</feature>
<dbReference type="SUPFAM" id="SSF53098">
    <property type="entry name" value="Ribonuclease H-like"/>
    <property type="match status" value="1"/>
</dbReference>
<dbReference type="PANTHER" id="PTHR42648">
    <property type="entry name" value="TRANSPOSASE, PUTATIVE-RELATED"/>
    <property type="match status" value="1"/>
</dbReference>
<keyword evidence="2" id="KW-1185">Reference proteome</keyword>
<dbReference type="InterPro" id="IPR039537">
    <property type="entry name" value="Retrotran_Ty1/copia-like"/>
</dbReference>
<evidence type="ECO:0000313" key="1">
    <source>
        <dbReference type="EMBL" id="KYP72057.1"/>
    </source>
</evidence>
<dbReference type="PANTHER" id="PTHR42648:SF18">
    <property type="entry name" value="RETROTRANSPOSON, UNCLASSIFIED-LIKE PROTEIN"/>
    <property type="match status" value="1"/>
</dbReference>
<dbReference type="InterPro" id="IPR012337">
    <property type="entry name" value="RNaseH-like_sf"/>
</dbReference>
<reference evidence="1 2" key="1">
    <citation type="journal article" date="2012" name="Nat. Biotechnol.">
        <title>Draft genome sequence of pigeonpea (Cajanus cajan), an orphan legume crop of resource-poor farmers.</title>
        <authorList>
            <person name="Varshney R.K."/>
            <person name="Chen W."/>
            <person name="Li Y."/>
            <person name="Bharti A.K."/>
            <person name="Saxena R.K."/>
            <person name="Schlueter J.A."/>
            <person name="Donoghue M.T."/>
            <person name="Azam S."/>
            <person name="Fan G."/>
            <person name="Whaley A.M."/>
            <person name="Farmer A.D."/>
            <person name="Sheridan J."/>
            <person name="Iwata A."/>
            <person name="Tuteja R."/>
            <person name="Penmetsa R.V."/>
            <person name="Wu W."/>
            <person name="Upadhyaya H.D."/>
            <person name="Yang S.P."/>
            <person name="Shah T."/>
            <person name="Saxena K.B."/>
            <person name="Michael T."/>
            <person name="McCombie W.R."/>
            <person name="Yang B."/>
            <person name="Zhang G."/>
            <person name="Yang H."/>
            <person name="Wang J."/>
            <person name="Spillane C."/>
            <person name="Cook D.R."/>
            <person name="May G.D."/>
            <person name="Xu X."/>
            <person name="Jackson S.A."/>
        </authorList>
    </citation>
    <scope>NUCLEOTIDE SEQUENCE [LARGE SCALE GENOMIC DNA]</scope>
    <source>
        <strain evidence="2">cv. Asha</strain>
    </source>
</reference>
<dbReference type="EMBL" id="CM003605">
    <property type="protein sequence ID" value="KYP72057.1"/>
    <property type="molecule type" value="Genomic_DNA"/>
</dbReference>